<dbReference type="Pfam" id="PF08892">
    <property type="entry name" value="YqcI_YcgG"/>
    <property type="match status" value="1"/>
</dbReference>
<gene>
    <name evidence="1" type="primary">ycgG</name>
    <name evidence="1" type="ORF">Cph01nite_27340</name>
</gene>
<proteinExistence type="predicted"/>
<protein>
    <recommendedName>
        <fullName evidence="3">YqcI/YcgG family protein</fullName>
    </recommendedName>
</protein>
<evidence type="ECO:0008006" key="3">
    <source>
        <dbReference type="Google" id="ProtNLM"/>
    </source>
</evidence>
<dbReference type="PANTHER" id="PTHR40045:SF1">
    <property type="entry name" value="YQCI_YCGG FAMILY PROTEIN"/>
    <property type="match status" value="1"/>
</dbReference>
<name>A0ABQ4DPQ6_9CELL</name>
<evidence type="ECO:0000313" key="1">
    <source>
        <dbReference type="EMBL" id="GIG40972.1"/>
    </source>
</evidence>
<dbReference type="Proteomes" id="UP000614741">
    <property type="component" value="Unassembled WGS sequence"/>
</dbReference>
<reference evidence="1 2" key="1">
    <citation type="submission" date="2021-01" db="EMBL/GenBank/DDBJ databases">
        <title>Whole genome shotgun sequence of Cellulomonas phragmiteti NBRC 110785.</title>
        <authorList>
            <person name="Komaki H."/>
            <person name="Tamura T."/>
        </authorList>
    </citation>
    <scope>NUCLEOTIDE SEQUENCE [LARGE SCALE GENOMIC DNA]</scope>
    <source>
        <strain evidence="1 2">NBRC 110785</strain>
    </source>
</reference>
<dbReference type="RefSeq" id="WP_203675144.1">
    <property type="nucleotide sequence ID" value="NZ_BONP01000018.1"/>
</dbReference>
<keyword evidence="2" id="KW-1185">Reference proteome</keyword>
<dbReference type="EMBL" id="BONP01000018">
    <property type="protein sequence ID" value="GIG40972.1"/>
    <property type="molecule type" value="Genomic_DNA"/>
</dbReference>
<dbReference type="PANTHER" id="PTHR40045">
    <property type="entry name" value="YCGG FAMILY PROTEIN"/>
    <property type="match status" value="1"/>
</dbReference>
<sequence length="245" mass="27556">MNIFSGGDAEQLTGWRHDAYQQFKQRMLDPQQPFPCIFGVEAVVRSTLRYAFVDDAAGQAHGLAAALSDFTQVSASLGKRTSLVCFFESWSQERSHEAYHDHFWDLLRQVSALDVQEWPQGISADTDDPSFEWAFGGEPMFVVVNTDLHEKRRSRAFDRVAITFQPRFVFDDIAAGTVKGDEARRLIRARLSDYDDAPVTPLLGSFGDDANREWQQYYLDDGQDVAALRTCPVTGFRALATEGVS</sequence>
<evidence type="ECO:0000313" key="2">
    <source>
        <dbReference type="Proteomes" id="UP000614741"/>
    </source>
</evidence>
<dbReference type="InterPro" id="IPR014988">
    <property type="entry name" value="Uncharacterised_YqcI/YcgG"/>
</dbReference>
<comment type="caution">
    <text evidence="1">The sequence shown here is derived from an EMBL/GenBank/DDBJ whole genome shotgun (WGS) entry which is preliminary data.</text>
</comment>
<accession>A0ABQ4DPQ6</accession>
<organism evidence="1 2">
    <name type="scientific">Cellulomonas phragmiteti</name>
    <dbReference type="NCBI Taxonomy" id="478780"/>
    <lineage>
        <taxon>Bacteria</taxon>
        <taxon>Bacillati</taxon>
        <taxon>Actinomycetota</taxon>
        <taxon>Actinomycetes</taxon>
        <taxon>Micrococcales</taxon>
        <taxon>Cellulomonadaceae</taxon>
        <taxon>Cellulomonas</taxon>
    </lineage>
</organism>